<comment type="similarity">
    <text evidence="1">Belongs to the GTP cyclohydrolase I type 2/NIF3 family.</text>
</comment>
<feature type="binding site" evidence="5">
    <location>
        <position position="64"/>
    </location>
    <ligand>
        <name>a divalent metal cation</name>
        <dbReference type="ChEBI" id="CHEBI:60240"/>
        <label>2</label>
    </ligand>
</feature>
<dbReference type="KEGG" id="acou:A5CBH24_02400"/>
<evidence type="ECO:0000256" key="2">
    <source>
        <dbReference type="ARBA" id="ARBA00011643"/>
    </source>
</evidence>
<gene>
    <name evidence="6" type="ORF">A5CBH24_02400</name>
</gene>
<dbReference type="OrthoDB" id="9792792at2"/>
<evidence type="ECO:0000256" key="1">
    <source>
        <dbReference type="ARBA" id="ARBA00006964"/>
    </source>
</evidence>
<evidence type="ECO:0000256" key="3">
    <source>
        <dbReference type="ARBA" id="ARBA00022112"/>
    </source>
</evidence>
<dbReference type="InterPro" id="IPR002678">
    <property type="entry name" value="DUF34/NIF3"/>
</dbReference>
<dbReference type="Proteomes" id="UP000318946">
    <property type="component" value="Chromosome"/>
</dbReference>
<feature type="binding site" evidence="5">
    <location>
        <position position="103"/>
    </location>
    <ligand>
        <name>a divalent metal cation</name>
        <dbReference type="ChEBI" id="CHEBI:60240"/>
        <label>1</label>
    </ligand>
</feature>
<dbReference type="SUPFAM" id="SSF102705">
    <property type="entry name" value="NIF3 (NGG1p interacting factor 3)-like"/>
    <property type="match status" value="1"/>
</dbReference>
<keyword evidence="7" id="KW-1185">Reference proteome</keyword>
<feature type="binding site" evidence="5">
    <location>
        <position position="228"/>
    </location>
    <ligand>
        <name>a divalent metal cation</name>
        <dbReference type="ChEBI" id="CHEBI:60240"/>
        <label>1</label>
    </ligand>
</feature>
<dbReference type="GeneID" id="78340963"/>
<name>A0A4Y1XNS8_9BACT</name>
<dbReference type="AlphaFoldDB" id="A0A4Y1XNS8"/>
<evidence type="ECO:0000313" key="7">
    <source>
        <dbReference type="Proteomes" id="UP000318946"/>
    </source>
</evidence>
<evidence type="ECO:0000313" key="6">
    <source>
        <dbReference type="EMBL" id="BBL02927.1"/>
    </source>
</evidence>
<dbReference type="GO" id="GO:0046872">
    <property type="term" value="F:metal ion binding"/>
    <property type="evidence" value="ECO:0007669"/>
    <property type="project" value="UniProtKB-KW"/>
</dbReference>
<dbReference type="EMBL" id="AP019735">
    <property type="protein sequence ID" value="BBL02927.1"/>
    <property type="molecule type" value="Genomic_DNA"/>
</dbReference>
<proteinExistence type="inferred from homology"/>
<comment type="subunit">
    <text evidence="2">Homohexamer.</text>
</comment>
<accession>A0A4Y1WQ80</accession>
<reference evidence="7" key="1">
    <citation type="submission" date="2019-06" db="EMBL/GenBank/DDBJ databases">
        <title>Alistipes onderdonkii subsp. vulgaris subsp. nov., Alistipes dispar sp. nov. and Alistipes communis sp. nov., isolated from human faeces, and creation of Alistipes onderdonkii subsp. onderdonkii subsp. nov.</title>
        <authorList>
            <person name="Sakamoto M."/>
            <person name="Ikeyama N."/>
            <person name="Ogata Y."/>
            <person name="Suda W."/>
            <person name="Iino T."/>
            <person name="Hattori M."/>
            <person name="Ohkuma M."/>
        </authorList>
    </citation>
    <scope>NUCLEOTIDE SEQUENCE [LARGE SCALE GENOMIC DNA]</scope>
    <source>
        <strain evidence="7">5CBH24</strain>
    </source>
</reference>
<dbReference type="PANTHER" id="PTHR13799">
    <property type="entry name" value="NGG1 INTERACTING FACTOR 3"/>
    <property type="match status" value="1"/>
</dbReference>
<dbReference type="GO" id="GO:0005737">
    <property type="term" value="C:cytoplasm"/>
    <property type="evidence" value="ECO:0007669"/>
    <property type="project" value="TreeGrafter"/>
</dbReference>
<dbReference type="InterPro" id="IPR036069">
    <property type="entry name" value="DUF34/NIF3_sf"/>
</dbReference>
<dbReference type="Pfam" id="PF01784">
    <property type="entry name" value="DUF34_NIF3"/>
    <property type="match status" value="1"/>
</dbReference>
<dbReference type="PANTHER" id="PTHR13799:SF14">
    <property type="entry name" value="GTP CYCLOHYDROLASE 1 TYPE 2 HOMOLOG"/>
    <property type="match status" value="1"/>
</dbReference>
<feature type="binding site" evidence="5">
    <location>
        <position position="224"/>
    </location>
    <ligand>
        <name>a divalent metal cation</name>
        <dbReference type="ChEBI" id="CHEBI:60240"/>
        <label>1</label>
    </ligand>
</feature>
<dbReference type="FunFam" id="3.40.1390.30:FF:000001">
    <property type="entry name" value="GTP cyclohydrolase 1 type 2"/>
    <property type="match status" value="1"/>
</dbReference>
<dbReference type="RefSeq" id="WP_019131095.1">
    <property type="nucleotide sequence ID" value="NZ_AP019735.1"/>
</dbReference>
<dbReference type="NCBIfam" id="TIGR00486">
    <property type="entry name" value="YbgI_SA1388"/>
    <property type="match status" value="1"/>
</dbReference>
<evidence type="ECO:0000256" key="4">
    <source>
        <dbReference type="ARBA" id="ARBA00022723"/>
    </source>
</evidence>
<protein>
    <recommendedName>
        <fullName evidence="3">GTP cyclohydrolase 1 type 2 homolog</fullName>
    </recommendedName>
</protein>
<feature type="binding site" evidence="5">
    <location>
        <position position="65"/>
    </location>
    <ligand>
        <name>a divalent metal cation</name>
        <dbReference type="ChEBI" id="CHEBI:60240"/>
        <label>1</label>
    </ligand>
</feature>
<evidence type="ECO:0000256" key="5">
    <source>
        <dbReference type="PIRSR" id="PIRSR602678-1"/>
    </source>
</evidence>
<accession>A0A4Y1XNS8</accession>
<keyword evidence="4 5" id="KW-0479">Metal-binding</keyword>
<sequence>MKIKEITDAIERFAPLALQEGYDNAGLVVGDPEREVGRALLAVDVTEEVLAEAEREGCDLVVTHHPIVFHPLKRLNEADYVQRCVARAVRRDIALYACHTNLDSAPNGMSWRLASELGIGSLHVLAPSPDKGEGVGFGVVGELPEAVPTLDYLREAGRRLRVGALRHSRIVHERVRRVAVCTGAGGSLLGEALRAGAELYLTADLKYNDFMAPSGRLTVADIGHFESEYCAIEILFEIFSKNLRTFAVRKSRCSCNPVNYLCL</sequence>
<dbReference type="Gene3D" id="3.40.1390.30">
    <property type="entry name" value="NIF3 (NGG1p interacting factor 3)-like"/>
    <property type="match status" value="2"/>
</dbReference>
<organism evidence="6 7">
    <name type="scientific">Alistipes communis</name>
    <dbReference type="NCBI Taxonomy" id="2585118"/>
    <lineage>
        <taxon>Bacteria</taxon>
        <taxon>Pseudomonadati</taxon>
        <taxon>Bacteroidota</taxon>
        <taxon>Bacteroidia</taxon>
        <taxon>Bacteroidales</taxon>
        <taxon>Rikenellaceae</taxon>
        <taxon>Alistipes</taxon>
    </lineage>
</organism>